<name>A0A1H6FKE9_9EURY</name>
<dbReference type="Pfam" id="PF13091">
    <property type="entry name" value="PLDc_2"/>
    <property type="match status" value="2"/>
</dbReference>
<dbReference type="InterPro" id="IPR051406">
    <property type="entry name" value="PLD_domain"/>
</dbReference>
<protein>
    <submittedName>
        <fullName evidence="6">Phosphatidylserine/phosphatidylglycerophosphate/cardiolipin synthase</fullName>
    </submittedName>
</protein>
<dbReference type="InterPro" id="IPR025202">
    <property type="entry name" value="PLD-like_dom"/>
</dbReference>
<dbReference type="SMART" id="SM00155">
    <property type="entry name" value="PLDc"/>
    <property type="match status" value="2"/>
</dbReference>
<dbReference type="SUPFAM" id="SSF56024">
    <property type="entry name" value="Phospholipase D/nuclease"/>
    <property type="match status" value="2"/>
</dbReference>
<feature type="compositionally biased region" description="Acidic residues" evidence="4">
    <location>
        <begin position="377"/>
        <end position="388"/>
    </location>
</feature>
<dbReference type="Gene3D" id="3.30.870.10">
    <property type="entry name" value="Endonuclease Chain A"/>
    <property type="match status" value="2"/>
</dbReference>
<reference evidence="7" key="1">
    <citation type="submission" date="2016-10" db="EMBL/GenBank/DDBJ databases">
        <authorList>
            <person name="Varghese N."/>
            <person name="Submissions S."/>
        </authorList>
    </citation>
    <scope>NUCLEOTIDE SEQUENCE [LARGE SCALE GENOMIC DNA]</scope>
    <source>
        <strain evidence="7">CGMCC 1.8981</strain>
    </source>
</reference>
<feature type="domain" description="PLD phosphodiesterase" evidence="5">
    <location>
        <begin position="499"/>
        <end position="526"/>
    </location>
</feature>
<evidence type="ECO:0000256" key="1">
    <source>
        <dbReference type="ARBA" id="ARBA00022801"/>
    </source>
</evidence>
<dbReference type="GO" id="GO:0016042">
    <property type="term" value="P:lipid catabolic process"/>
    <property type="evidence" value="ECO:0007669"/>
    <property type="project" value="UniProtKB-KW"/>
</dbReference>
<accession>A0A1H6FKE9</accession>
<dbReference type="OrthoDB" id="31343at2157"/>
<dbReference type="InterPro" id="IPR001736">
    <property type="entry name" value="PLipase_D/transphosphatidylase"/>
</dbReference>
<gene>
    <name evidence="6" type="ORF">SAMN04487967_0301</name>
</gene>
<dbReference type="PANTHER" id="PTHR43856">
    <property type="entry name" value="CARDIOLIPIN HYDROLASE"/>
    <property type="match status" value="1"/>
</dbReference>
<keyword evidence="1" id="KW-0378">Hydrolase</keyword>
<dbReference type="Proteomes" id="UP000199112">
    <property type="component" value="Unassembled WGS sequence"/>
</dbReference>
<dbReference type="PANTHER" id="PTHR43856:SF1">
    <property type="entry name" value="MITOCHONDRIAL CARDIOLIPIN HYDROLASE"/>
    <property type="match status" value="1"/>
</dbReference>
<keyword evidence="3" id="KW-0443">Lipid metabolism</keyword>
<evidence type="ECO:0000259" key="5">
    <source>
        <dbReference type="PROSITE" id="PS50035"/>
    </source>
</evidence>
<dbReference type="CDD" id="cd09128">
    <property type="entry name" value="PLDc_unchar1_2"/>
    <property type="match status" value="1"/>
</dbReference>
<evidence type="ECO:0000256" key="2">
    <source>
        <dbReference type="ARBA" id="ARBA00022963"/>
    </source>
</evidence>
<sequence>MDRQRLVIVSVVLILVVASGAAITLAATESVSPVPAATPILPETNTEPACPAVVSNPGAGTSADTDVDFEPRIVEAFPNPTTEHNVGEYVVLETPPDTELENWTVTDGHTSASIPNETVSGRVALSTDTEATDELTDYPVHELEGSLRLAVDGDDLELRNGSTTVDTVSYERAPLEERWHRDADEFDTATTQTPADGDWHPRDATCVPISSGDADEATPFVLPDEPELPRETIREAEDRLSVAGYTLTSEEIAEDLVDAADRGVDVSVLLEASPVGGTEETTEPVLETLEDGDVEVRAIGGEGSRYRFHHPKYAVADEQVLVTSENWAPAGVGGESSRGWGVLLEDETLAADLEAVFDADFEGWDTVPGSEYREDTSFVDDEGGEEETPGSYPSEYGPEPTAIEAVELLVAPDNAESRVEELLADADEEILVKQASIAADASVLEETIDAAHRGVDVQILLDSTWYHEDDNRALADELEEYADDEGLSLEVGLVEETDRFEKIHAKGVVIDREVAIVGSANWNENAFENNREVLLALSGEEIATYYADVFEDDWDGDEDRWELPFELSLTVVVALAIAAIIGRRYIRFGDPGVE</sequence>
<keyword evidence="7" id="KW-1185">Reference proteome</keyword>
<dbReference type="EMBL" id="FNWL01000001">
    <property type="protein sequence ID" value="SEH11331.1"/>
    <property type="molecule type" value="Genomic_DNA"/>
</dbReference>
<keyword evidence="2" id="KW-0442">Lipid degradation</keyword>
<dbReference type="PROSITE" id="PS50035">
    <property type="entry name" value="PLD"/>
    <property type="match status" value="1"/>
</dbReference>
<feature type="region of interest" description="Disordered" evidence="4">
    <location>
        <begin position="366"/>
        <end position="397"/>
    </location>
</feature>
<evidence type="ECO:0000256" key="4">
    <source>
        <dbReference type="SAM" id="MobiDB-lite"/>
    </source>
</evidence>
<dbReference type="AlphaFoldDB" id="A0A1H6FKE9"/>
<dbReference type="GO" id="GO:0016891">
    <property type="term" value="F:RNA endonuclease activity producing 5'-phosphomonoesters, hydrolytic mechanism"/>
    <property type="evidence" value="ECO:0007669"/>
    <property type="project" value="TreeGrafter"/>
</dbReference>
<evidence type="ECO:0000256" key="3">
    <source>
        <dbReference type="ARBA" id="ARBA00023098"/>
    </source>
</evidence>
<proteinExistence type="predicted"/>
<organism evidence="6 7">
    <name type="scientific">Natronorubrum sediminis</name>
    <dbReference type="NCBI Taxonomy" id="640943"/>
    <lineage>
        <taxon>Archaea</taxon>
        <taxon>Methanobacteriati</taxon>
        <taxon>Methanobacteriota</taxon>
        <taxon>Stenosarchaea group</taxon>
        <taxon>Halobacteria</taxon>
        <taxon>Halobacteriales</taxon>
        <taxon>Natrialbaceae</taxon>
        <taxon>Natronorubrum</taxon>
    </lineage>
</organism>
<dbReference type="RefSeq" id="WP_090504150.1">
    <property type="nucleotide sequence ID" value="NZ_FNWL01000001.1"/>
</dbReference>
<evidence type="ECO:0000313" key="6">
    <source>
        <dbReference type="EMBL" id="SEH11331.1"/>
    </source>
</evidence>
<evidence type="ECO:0000313" key="7">
    <source>
        <dbReference type="Proteomes" id="UP000199112"/>
    </source>
</evidence>